<sequence length="45" mass="4916">MIVIALHRQRIPSCQKQPAPLGSPSKVQAAFLSRGYFNCKCGNAK</sequence>
<reference evidence="1 2" key="1">
    <citation type="submission" date="2011-01" db="EMBL/GenBank/DDBJ databases">
        <authorList>
            <person name="Muzny D."/>
            <person name="Qin X."/>
            <person name="Deng J."/>
            <person name="Jiang H."/>
            <person name="Liu Y."/>
            <person name="Qu J."/>
            <person name="Song X.-Z."/>
            <person name="Zhang L."/>
            <person name="Thornton R."/>
            <person name="Coyle M."/>
            <person name="Francisco L."/>
            <person name="Jackson L."/>
            <person name="Javaid M."/>
            <person name="Korchina V."/>
            <person name="Kovar C."/>
            <person name="Mata R."/>
            <person name="Mathew T."/>
            <person name="Ngo R."/>
            <person name="Nguyen L."/>
            <person name="Nguyen N."/>
            <person name="Okwuonu G."/>
            <person name="Ongeri F."/>
            <person name="Pham C."/>
            <person name="Simmons D."/>
            <person name="Wilczek-Boney K."/>
            <person name="Hale W."/>
            <person name="Jakkamsetti A."/>
            <person name="Pham P."/>
            <person name="Ruth R."/>
            <person name="San Lucas F."/>
            <person name="Warren J."/>
            <person name="Zhang J."/>
            <person name="Zhao Z."/>
            <person name="Zhou C."/>
            <person name="Zhu D."/>
            <person name="Lee S."/>
            <person name="Bess C."/>
            <person name="Blankenburg K."/>
            <person name="Forbes L."/>
            <person name="Fu Q."/>
            <person name="Gubbala S."/>
            <person name="Hirani K."/>
            <person name="Jayaseelan J.C."/>
            <person name="Lara F."/>
            <person name="Munidasa M."/>
            <person name="Palculict T."/>
            <person name="Patil S."/>
            <person name="Pu L.-L."/>
            <person name="Saada N."/>
            <person name="Tang L."/>
            <person name="Weissenberger G."/>
            <person name="Zhu Y."/>
            <person name="Hemphill L."/>
            <person name="Shang Y."/>
            <person name="Youmans B."/>
            <person name="Ayvaz T."/>
            <person name="Ross M."/>
            <person name="Santibanez J."/>
            <person name="Aqrawi P."/>
            <person name="Gross S."/>
            <person name="Joshi V."/>
            <person name="Fowler G."/>
            <person name="Nazareth L."/>
            <person name="Reid J."/>
            <person name="Worley K."/>
            <person name="Petrosino J."/>
            <person name="Highlander S."/>
            <person name="Gibbs R."/>
        </authorList>
    </citation>
    <scope>NUCLEOTIDE SEQUENCE [LARGE SCALE GENOMIC DNA]</scope>
    <source>
        <strain evidence="1 2">ATCC 33394</strain>
    </source>
</reference>
<comment type="caution">
    <text evidence="1">The sequence shown here is derived from an EMBL/GenBank/DDBJ whole genome shotgun (WGS) entry which is preliminary data.</text>
</comment>
<gene>
    <name evidence="1" type="ORF">HMPREF9098_1350</name>
</gene>
<dbReference type="Proteomes" id="UP000004088">
    <property type="component" value="Unassembled WGS sequence"/>
</dbReference>
<keyword evidence="2" id="KW-1185">Reference proteome</keyword>
<evidence type="ECO:0000313" key="1">
    <source>
        <dbReference type="EMBL" id="EGC17334.1"/>
    </source>
</evidence>
<protein>
    <submittedName>
        <fullName evidence="1">Uncharacterized protein</fullName>
    </submittedName>
</protein>
<dbReference type="AlphaFoldDB" id="F0EZL3"/>
<organism evidence="1 2">
    <name type="scientific">Kingella denitrificans ATCC 33394</name>
    <dbReference type="NCBI Taxonomy" id="888741"/>
    <lineage>
        <taxon>Bacteria</taxon>
        <taxon>Pseudomonadati</taxon>
        <taxon>Pseudomonadota</taxon>
        <taxon>Betaproteobacteria</taxon>
        <taxon>Neisseriales</taxon>
        <taxon>Neisseriaceae</taxon>
        <taxon>Kingella</taxon>
    </lineage>
</organism>
<name>F0EZL3_9NEIS</name>
<dbReference type="EMBL" id="AEWV01000021">
    <property type="protein sequence ID" value="EGC17334.1"/>
    <property type="molecule type" value="Genomic_DNA"/>
</dbReference>
<evidence type="ECO:0000313" key="2">
    <source>
        <dbReference type="Proteomes" id="UP000004088"/>
    </source>
</evidence>
<dbReference type="HOGENOM" id="CLU_3200880_0_0_4"/>
<proteinExistence type="predicted"/>
<accession>F0EZL3</accession>